<name>A0A4Y2KQC6_ARAVE</name>
<accession>A0A4Y2KQC6</accession>
<dbReference type="Proteomes" id="UP000499080">
    <property type="component" value="Unassembled WGS sequence"/>
</dbReference>
<keyword evidence="2" id="KW-1185">Reference proteome</keyword>
<protein>
    <submittedName>
        <fullName evidence="1">Uncharacterized protein</fullName>
    </submittedName>
</protein>
<reference evidence="1 2" key="1">
    <citation type="journal article" date="2019" name="Sci. Rep.">
        <title>Orb-weaving spider Araneus ventricosus genome elucidates the spidroin gene catalogue.</title>
        <authorList>
            <person name="Kono N."/>
            <person name="Nakamura H."/>
            <person name="Ohtoshi R."/>
            <person name="Moran D.A.P."/>
            <person name="Shinohara A."/>
            <person name="Yoshida Y."/>
            <person name="Fujiwara M."/>
            <person name="Mori M."/>
            <person name="Tomita M."/>
            <person name="Arakawa K."/>
        </authorList>
    </citation>
    <scope>NUCLEOTIDE SEQUENCE [LARGE SCALE GENOMIC DNA]</scope>
</reference>
<dbReference type="EMBL" id="BGPR01004876">
    <property type="protein sequence ID" value="GBN04359.1"/>
    <property type="molecule type" value="Genomic_DNA"/>
</dbReference>
<evidence type="ECO:0000313" key="2">
    <source>
        <dbReference type="Proteomes" id="UP000499080"/>
    </source>
</evidence>
<comment type="caution">
    <text evidence="1">The sequence shown here is derived from an EMBL/GenBank/DDBJ whole genome shotgun (WGS) entry which is preliminary data.</text>
</comment>
<organism evidence="1 2">
    <name type="scientific">Araneus ventricosus</name>
    <name type="common">Orbweaver spider</name>
    <name type="synonym">Epeira ventricosa</name>
    <dbReference type="NCBI Taxonomy" id="182803"/>
    <lineage>
        <taxon>Eukaryota</taxon>
        <taxon>Metazoa</taxon>
        <taxon>Ecdysozoa</taxon>
        <taxon>Arthropoda</taxon>
        <taxon>Chelicerata</taxon>
        <taxon>Arachnida</taxon>
        <taxon>Araneae</taxon>
        <taxon>Araneomorphae</taxon>
        <taxon>Entelegynae</taxon>
        <taxon>Araneoidea</taxon>
        <taxon>Araneidae</taxon>
        <taxon>Araneus</taxon>
    </lineage>
</organism>
<gene>
    <name evidence="1" type="ORF">AVEN_214729_1</name>
</gene>
<sequence length="143" mass="16101">MLFAASVDMDVKDASGNIVHIEDSKEGCGKVAISLFMLSAKAFPCITFRKPLPQGLHRKAFMNYLIGKVLTTSPLKHFRANRFGSHSRKIDVEKLFMNHLSHLAKPAIVVIAFALELYERRFDPSLEECEVLSQSTTKSYKLN</sequence>
<dbReference type="AlphaFoldDB" id="A0A4Y2KQC6"/>
<evidence type="ECO:0000313" key="1">
    <source>
        <dbReference type="EMBL" id="GBN04359.1"/>
    </source>
</evidence>
<proteinExistence type="predicted"/>